<dbReference type="Gene3D" id="3.60.21.10">
    <property type="match status" value="1"/>
</dbReference>
<dbReference type="CDD" id="cd00842">
    <property type="entry name" value="MPP_ASMase"/>
    <property type="match status" value="1"/>
</dbReference>
<comment type="similarity">
    <text evidence="3">Belongs to the acid sphingomyelinase family.</text>
</comment>
<comment type="subcellular location">
    <subcellularLocation>
        <location evidence="2">Secreted</location>
    </subcellularLocation>
</comment>
<name>A0A1W4X5I9_AGRPL</name>
<dbReference type="InterPro" id="IPR004843">
    <property type="entry name" value="Calcineurin-like_PHP"/>
</dbReference>
<evidence type="ECO:0000256" key="7">
    <source>
        <dbReference type="ARBA" id="ARBA00022801"/>
    </source>
</evidence>
<keyword evidence="5" id="KW-0479">Metal-binding</keyword>
<evidence type="ECO:0000256" key="2">
    <source>
        <dbReference type="ARBA" id="ARBA00004613"/>
    </source>
</evidence>
<keyword evidence="13" id="KW-1185">Reference proteome</keyword>
<accession>A0A1W4X5I9</accession>
<evidence type="ECO:0000256" key="5">
    <source>
        <dbReference type="ARBA" id="ARBA00022723"/>
    </source>
</evidence>
<keyword evidence="10" id="KW-0472">Membrane</keyword>
<dbReference type="SUPFAM" id="SSF56300">
    <property type="entry name" value="Metallo-dependent phosphatases"/>
    <property type="match status" value="1"/>
</dbReference>
<dbReference type="GO" id="GO:0046872">
    <property type="term" value="F:metal ion binding"/>
    <property type="evidence" value="ECO:0007669"/>
    <property type="project" value="UniProtKB-KW"/>
</dbReference>
<dbReference type="Pfam" id="PF19272">
    <property type="entry name" value="ASMase_C"/>
    <property type="match status" value="1"/>
</dbReference>
<evidence type="ECO:0000256" key="3">
    <source>
        <dbReference type="ARBA" id="ARBA00008234"/>
    </source>
</evidence>
<dbReference type="InterPro" id="IPR029052">
    <property type="entry name" value="Metallo-depent_PP-like"/>
</dbReference>
<dbReference type="OrthoDB" id="348678at2759"/>
<evidence type="ECO:0000256" key="6">
    <source>
        <dbReference type="ARBA" id="ARBA00022729"/>
    </source>
</evidence>
<evidence type="ECO:0000256" key="9">
    <source>
        <dbReference type="ARBA" id="ARBA00023180"/>
    </source>
</evidence>
<dbReference type="GeneID" id="108738965"/>
<dbReference type="GO" id="GO:0005615">
    <property type="term" value="C:extracellular space"/>
    <property type="evidence" value="ECO:0007669"/>
    <property type="project" value="TreeGrafter"/>
</dbReference>
<protein>
    <submittedName>
        <fullName evidence="14">Acid sphingomyelinase-like phosphodiesterase 3a</fullName>
    </submittedName>
</protein>
<dbReference type="GO" id="GO:0008081">
    <property type="term" value="F:phosphoric diester hydrolase activity"/>
    <property type="evidence" value="ECO:0007669"/>
    <property type="project" value="TreeGrafter"/>
</dbReference>
<dbReference type="STRING" id="224129.A0A1W4X5I9"/>
<evidence type="ECO:0000256" key="10">
    <source>
        <dbReference type="SAM" id="Phobius"/>
    </source>
</evidence>
<dbReference type="InterPro" id="IPR045473">
    <property type="entry name" value="ASM_C"/>
</dbReference>
<evidence type="ECO:0000313" key="14">
    <source>
        <dbReference type="RefSeq" id="XP_018328097.1"/>
    </source>
</evidence>
<keyword evidence="10" id="KW-0812">Transmembrane</keyword>
<keyword evidence="10" id="KW-1133">Transmembrane helix</keyword>
<evidence type="ECO:0000313" key="13">
    <source>
        <dbReference type="Proteomes" id="UP000192223"/>
    </source>
</evidence>
<sequence>MECGGRRCRRYFWHITDFHYDPFFSINGDTRKGCWRADTEGGPRNYRKPTGRYGDYGCDSPWELVESAARIMGQRQADNVEFVLWTGDAMSHSIRRYEKALQLEYMQNLTDLLTKTFSSQFVFPALGHDDPGSQKQLGRMWSRWLPTDSMKTFESGGYYLIERKTHKLQIIVLNTNLMTKGKHDEDANKQWEWLNKVLVKCEHHKETVYIAGHIPPGSDERQGTLPDQAYSDYYNKKYLQIVRKYSKIIVGQFFGHLHSDTYRIFYDEEGTPVSWAFIAPSLTPRRLHVGHNNPGLRLYKFDRYTGEIIDYSQYYLDLPKTSKEDPNWQVEYNFSSYYGISQITPLTLHGLAEKLTLSPLSESQKFTRYFRANSVGVIGGCGFGCALHHYCAITRVDFVEFEICMDRVSGALASSTDKTFRSLFYSRTFLLTVIVILNAALISIL</sequence>
<dbReference type="RefSeq" id="XP_018328097.1">
    <property type="nucleotide sequence ID" value="XM_018472595.1"/>
</dbReference>
<dbReference type="Proteomes" id="UP000192223">
    <property type="component" value="Unplaced"/>
</dbReference>
<dbReference type="InterPro" id="IPR041805">
    <property type="entry name" value="ASMase/PPN1_MPP"/>
</dbReference>
<keyword evidence="4" id="KW-0964">Secreted</keyword>
<evidence type="ECO:0000256" key="1">
    <source>
        <dbReference type="ARBA" id="ARBA00001947"/>
    </source>
</evidence>
<comment type="cofactor">
    <cofactor evidence="1">
        <name>Zn(2+)</name>
        <dbReference type="ChEBI" id="CHEBI:29105"/>
    </cofactor>
</comment>
<feature type="domain" description="Sphingomyelin phosphodiesterase C-terminal" evidence="12">
    <location>
        <begin position="272"/>
        <end position="407"/>
    </location>
</feature>
<keyword evidence="6" id="KW-0732">Signal</keyword>
<keyword evidence="9" id="KW-0325">Glycoprotein</keyword>
<evidence type="ECO:0000259" key="12">
    <source>
        <dbReference type="Pfam" id="PF19272"/>
    </source>
</evidence>
<reference evidence="14" key="1">
    <citation type="submission" date="2025-08" db="UniProtKB">
        <authorList>
            <consortium name="RefSeq"/>
        </authorList>
    </citation>
    <scope>IDENTIFICATION</scope>
    <source>
        <tissue evidence="14">Entire body</tissue>
    </source>
</reference>
<evidence type="ECO:0000256" key="8">
    <source>
        <dbReference type="ARBA" id="ARBA00022833"/>
    </source>
</evidence>
<dbReference type="Pfam" id="PF00149">
    <property type="entry name" value="Metallophos"/>
    <property type="match status" value="1"/>
</dbReference>
<dbReference type="KEGG" id="apln:108738965"/>
<proteinExistence type="inferred from homology"/>
<dbReference type="PANTHER" id="PTHR10340:SF57">
    <property type="entry name" value="METALLOPHOS DOMAIN-CONTAINING PROTEIN"/>
    <property type="match status" value="1"/>
</dbReference>
<keyword evidence="8" id="KW-0862">Zinc</keyword>
<gene>
    <name evidence="14" type="primary">LOC108738965</name>
</gene>
<feature type="transmembrane region" description="Helical" evidence="10">
    <location>
        <begin position="424"/>
        <end position="444"/>
    </location>
</feature>
<organism evidence="13 14">
    <name type="scientific">Agrilus planipennis</name>
    <name type="common">Emerald ash borer</name>
    <name type="synonym">Agrilus marcopoli</name>
    <dbReference type="NCBI Taxonomy" id="224129"/>
    <lineage>
        <taxon>Eukaryota</taxon>
        <taxon>Metazoa</taxon>
        <taxon>Ecdysozoa</taxon>
        <taxon>Arthropoda</taxon>
        <taxon>Hexapoda</taxon>
        <taxon>Insecta</taxon>
        <taxon>Pterygota</taxon>
        <taxon>Neoptera</taxon>
        <taxon>Endopterygota</taxon>
        <taxon>Coleoptera</taxon>
        <taxon>Polyphaga</taxon>
        <taxon>Elateriformia</taxon>
        <taxon>Buprestoidea</taxon>
        <taxon>Buprestidae</taxon>
        <taxon>Agrilinae</taxon>
        <taxon>Agrilus</taxon>
    </lineage>
</organism>
<dbReference type="AlphaFoldDB" id="A0A1W4X5I9"/>
<dbReference type="InParanoid" id="A0A1W4X5I9"/>
<evidence type="ECO:0000256" key="4">
    <source>
        <dbReference type="ARBA" id="ARBA00022525"/>
    </source>
</evidence>
<keyword evidence="7" id="KW-0378">Hydrolase</keyword>
<evidence type="ECO:0000259" key="11">
    <source>
        <dbReference type="Pfam" id="PF00149"/>
    </source>
</evidence>
<feature type="domain" description="Calcineurin-like phosphoesterase" evidence="11">
    <location>
        <begin position="12"/>
        <end position="259"/>
    </location>
</feature>
<dbReference type="PANTHER" id="PTHR10340">
    <property type="entry name" value="SPHINGOMYELIN PHOSPHODIESTERASE"/>
    <property type="match status" value="1"/>
</dbReference>